<evidence type="ECO:0000313" key="2">
    <source>
        <dbReference type="Proteomes" id="UP001054821"/>
    </source>
</evidence>
<evidence type="ECO:0000313" key="1">
    <source>
        <dbReference type="EMBL" id="KAI5337955.1"/>
    </source>
</evidence>
<accession>A0AAD4W6Q7</accession>
<dbReference type="EMBL" id="JAJFAZ020000003">
    <property type="protein sequence ID" value="KAI5337955.1"/>
    <property type="molecule type" value="Genomic_DNA"/>
</dbReference>
<name>A0AAD4W6Q7_PRUDU</name>
<proteinExistence type="predicted"/>
<organism evidence="1 2">
    <name type="scientific">Prunus dulcis</name>
    <name type="common">Almond</name>
    <name type="synonym">Amygdalus dulcis</name>
    <dbReference type="NCBI Taxonomy" id="3755"/>
    <lineage>
        <taxon>Eukaryota</taxon>
        <taxon>Viridiplantae</taxon>
        <taxon>Streptophyta</taxon>
        <taxon>Embryophyta</taxon>
        <taxon>Tracheophyta</taxon>
        <taxon>Spermatophyta</taxon>
        <taxon>Magnoliopsida</taxon>
        <taxon>eudicotyledons</taxon>
        <taxon>Gunneridae</taxon>
        <taxon>Pentapetalae</taxon>
        <taxon>rosids</taxon>
        <taxon>fabids</taxon>
        <taxon>Rosales</taxon>
        <taxon>Rosaceae</taxon>
        <taxon>Amygdaloideae</taxon>
        <taxon>Amygdaleae</taxon>
        <taxon>Prunus</taxon>
    </lineage>
</organism>
<dbReference type="AlphaFoldDB" id="A0AAD4W6Q7"/>
<keyword evidence="2" id="KW-1185">Reference proteome</keyword>
<dbReference type="Proteomes" id="UP001054821">
    <property type="component" value="Chromosome 3"/>
</dbReference>
<reference evidence="1 2" key="1">
    <citation type="journal article" date="2022" name="G3 (Bethesda)">
        <title>Whole-genome sequence and methylome profiling of the almond [Prunus dulcis (Mill.) D.A. Webb] cultivar 'Nonpareil'.</title>
        <authorList>
            <person name="D'Amico-Willman K.M."/>
            <person name="Ouma W.Z."/>
            <person name="Meulia T."/>
            <person name="Sideli G.M."/>
            <person name="Gradziel T.M."/>
            <person name="Fresnedo-Ramirez J."/>
        </authorList>
    </citation>
    <scope>NUCLEOTIDE SEQUENCE [LARGE SCALE GENOMIC DNA]</scope>
    <source>
        <strain evidence="1">Clone GOH B32 T37-40</strain>
    </source>
</reference>
<evidence type="ECO:0008006" key="3">
    <source>
        <dbReference type="Google" id="ProtNLM"/>
    </source>
</evidence>
<sequence>MRASKSEIMRLRTYSGFVMMYQGMIDRDQEHMMFLLFWLNKFIFPHADEMVQIWLEWYFPELGNEELEYLEDDVPATALAINPKRPVSTEECLIFLKECK</sequence>
<comment type="caution">
    <text evidence="1">The sequence shown here is derived from an EMBL/GenBank/DDBJ whole genome shotgun (WGS) entry which is preliminary data.</text>
</comment>
<gene>
    <name evidence="1" type="ORF">L3X38_017226</name>
</gene>
<protein>
    <recommendedName>
        <fullName evidence="3">Aminotransferase-like plant mobile domain-containing protein</fullName>
    </recommendedName>
</protein>